<keyword evidence="6" id="KW-0238">DNA-binding</keyword>
<dbReference type="Pfam" id="PF16686">
    <property type="entry name" value="POT1PC"/>
    <property type="match status" value="1"/>
</dbReference>
<feature type="region of interest" description="Disordered" evidence="8">
    <location>
        <begin position="334"/>
        <end position="392"/>
    </location>
</feature>
<evidence type="ECO:0000313" key="10">
    <source>
        <dbReference type="EMBL" id="PHH52519.1"/>
    </source>
</evidence>
<gene>
    <name evidence="10" type="ORF">CFIMG_003086RA</name>
</gene>
<name>A0A2C5WUL0_9PEZI</name>
<dbReference type="InterPro" id="IPR032042">
    <property type="entry name" value="POT1PC"/>
</dbReference>
<feature type="compositionally biased region" description="Polar residues" evidence="8">
    <location>
        <begin position="598"/>
        <end position="608"/>
    </location>
</feature>
<sequence>MQAPLRGLDDICSDLNLLGRFVSTVGVVVEYRGNTQTRNGEWRSMLRLRDNNGQELEFHLFHRDEKAMPQKSYVGCGAVIMNAKVQRRDGQSLLSSSSTEIAYYDPLDINSLSPETTPVFYLNKSGRRGVKPTQATLDVLTSVFNETAKPDSAENGETVVICKNASASNKKFSLIKDITPENWYNILVQLVHEPMQVGNKMHLWVTDYSSNSMLAYSNGTFGDELNYLGDMNGDNAAPPCRTTQLPAEMLLKVTLYGAHMDEFLSQEPKVSQWFHLHNVKVGFHGAYTPQGAIHETANFTHDVCVKKAVVETEFSDRESHLYAAARRRNNFLRNKSQSTPNASSTQQSPPPVQLTEAKDNNKPPAPPPSKQKRNGRDRRKAKEAKIKAQEELDIQRKLPEDMAPQVVCETHTSYVSSVAEMLRIVSYDAIVDGESVKINCPFNLAKYLAVVRIVDFQPPDIRDFTQSRLAEKDGQPLLLCDDEESESEIPFDSNLMSESWEWGFSLKLQDAMVSAQTGTPPFVWVNVNNDSAQYLLDMEAVNLRENDDALAKLKHKMFYLWDRLEEVKRAEETNKKGLLNKVKGAQRNDAMPHHSSDGEQSSSVSRKNGSAKPARCALKPKAFKCCIQQYGVVLPTRNPRDANADDRSKYTRQYMMFGTRLRDD</sequence>
<keyword evidence="4" id="KW-0158">Chromosome</keyword>
<evidence type="ECO:0000259" key="9">
    <source>
        <dbReference type="Pfam" id="PF16686"/>
    </source>
</evidence>
<protein>
    <recommendedName>
        <fullName evidence="9">Protection of telomeres protein 1 ssDNA-binding domain-containing protein</fullName>
    </recommendedName>
</protein>
<proteinExistence type="inferred from homology"/>
<dbReference type="SUPFAM" id="SSF50249">
    <property type="entry name" value="Nucleic acid-binding proteins"/>
    <property type="match status" value="2"/>
</dbReference>
<dbReference type="GO" id="GO:0016233">
    <property type="term" value="P:telomere capping"/>
    <property type="evidence" value="ECO:0007669"/>
    <property type="project" value="TreeGrafter"/>
</dbReference>
<feature type="domain" description="Protection of telomeres protein 1 ssDNA-binding" evidence="9">
    <location>
        <begin position="174"/>
        <end position="332"/>
    </location>
</feature>
<dbReference type="GO" id="GO:0098505">
    <property type="term" value="F:G-rich strand telomeric DNA binding"/>
    <property type="evidence" value="ECO:0007669"/>
    <property type="project" value="TreeGrafter"/>
</dbReference>
<feature type="compositionally biased region" description="Basic residues" evidence="8">
    <location>
        <begin position="370"/>
        <end position="382"/>
    </location>
</feature>
<keyword evidence="5" id="KW-0779">Telomere</keyword>
<accession>A0A2C5WUL0</accession>
<evidence type="ECO:0000256" key="5">
    <source>
        <dbReference type="ARBA" id="ARBA00022895"/>
    </source>
</evidence>
<evidence type="ECO:0000256" key="6">
    <source>
        <dbReference type="ARBA" id="ARBA00023125"/>
    </source>
</evidence>
<reference evidence="10 11" key="2">
    <citation type="journal article" date="2013" name="IMA Fungus">
        <title>IMA Genome-F 1: Ceratocystis fimbriata: Draft nuclear genome sequence for the plant pathogen, Ceratocystis fimbriata.</title>
        <authorList>
            <person name="Wilken P.M."/>
            <person name="Steenkamp E.T."/>
            <person name="Wingfield M.J."/>
            <person name="de Beer Z.W."/>
            <person name="Wingfield B.D."/>
        </authorList>
    </citation>
    <scope>NUCLEOTIDE SEQUENCE [LARGE SCALE GENOMIC DNA]</scope>
    <source>
        <strain evidence="10 11">CBS 114723</strain>
    </source>
</reference>
<reference evidence="10 11" key="1">
    <citation type="journal article" date="2013" name="Fungal Biol.">
        <title>Analysis of microsatellite markers in the genome of the plant pathogen Ceratocystis fimbriata.</title>
        <authorList>
            <person name="Simpson M.C."/>
            <person name="Wilken P.M."/>
            <person name="Coetzee M.P."/>
            <person name="Wingfield M.J."/>
            <person name="Wingfield B.D."/>
        </authorList>
    </citation>
    <scope>NUCLEOTIDE SEQUENCE [LARGE SCALE GENOMIC DNA]</scope>
    <source>
        <strain evidence="10 11">CBS 114723</strain>
    </source>
</reference>
<dbReference type="PANTHER" id="PTHR14513:SF0">
    <property type="entry name" value="PROTECTION OF TELOMERES PROTEIN 1"/>
    <property type="match status" value="1"/>
</dbReference>
<dbReference type="AlphaFoldDB" id="A0A2C5WUL0"/>
<evidence type="ECO:0000256" key="4">
    <source>
        <dbReference type="ARBA" id="ARBA00022454"/>
    </source>
</evidence>
<dbReference type="GO" id="GO:0000783">
    <property type="term" value="C:nuclear telomere cap complex"/>
    <property type="evidence" value="ECO:0007669"/>
    <property type="project" value="TreeGrafter"/>
</dbReference>
<feature type="compositionally biased region" description="Basic and acidic residues" evidence="8">
    <location>
        <begin position="383"/>
        <end position="392"/>
    </location>
</feature>
<feature type="region of interest" description="Disordered" evidence="8">
    <location>
        <begin position="575"/>
        <end position="613"/>
    </location>
</feature>
<comment type="similarity">
    <text evidence="3">Belongs to the telombin family.</text>
</comment>
<evidence type="ECO:0000256" key="2">
    <source>
        <dbReference type="ARBA" id="ARBA00004574"/>
    </source>
</evidence>
<evidence type="ECO:0000256" key="8">
    <source>
        <dbReference type="SAM" id="MobiDB-lite"/>
    </source>
</evidence>
<evidence type="ECO:0000256" key="1">
    <source>
        <dbReference type="ARBA" id="ARBA00004123"/>
    </source>
</evidence>
<organism evidence="10 11">
    <name type="scientific">Ceratocystis fimbriata CBS 114723</name>
    <dbReference type="NCBI Taxonomy" id="1035309"/>
    <lineage>
        <taxon>Eukaryota</taxon>
        <taxon>Fungi</taxon>
        <taxon>Dikarya</taxon>
        <taxon>Ascomycota</taxon>
        <taxon>Pezizomycotina</taxon>
        <taxon>Sordariomycetes</taxon>
        <taxon>Hypocreomycetidae</taxon>
        <taxon>Microascales</taxon>
        <taxon>Ceratocystidaceae</taxon>
        <taxon>Ceratocystis</taxon>
    </lineage>
</organism>
<dbReference type="EMBL" id="APWK03000065">
    <property type="protein sequence ID" value="PHH52519.1"/>
    <property type="molecule type" value="Genomic_DNA"/>
</dbReference>
<keyword evidence="7" id="KW-0539">Nucleus</keyword>
<dbReference type="Proteomes" id="UP000222788">
    <property type="component" value="Unassembled WGS sequence"/>
</dbReference>
<evidence type="ECO:0000256" key="3">
    <source>
        <dbReference type="ARBA" id="ARBA00008442"/>
    </source>
</evidence>
<keyword evidence="11" id="KW-1185">Reference proteome</keyword>
<dbReference type="Gene3D" id="2.40.50.140">
    <property type="entry name" value="Nucleic acid-binding proteins"/>
    <property type="match status" value="2"/>
</dbReference>
<dbReference type="STRING" id="1035309.A0A2C5WUL0"/>
<comment type="caution">
    <text evidence="10">The sequence shown here is derived from an EMBL/GenBank/DDBJ whole genome shotgun (WGS) entry which is preliminary data.</text>
</comment>
<dbReference type="InterPro" id="IPR012340">
    <property type="entry name" value="NA-bd_OB-fold"/>
</dbReference>
<comment type="subcellular location">
    <subcellularLocation>
        <location evidence="2">Chromosome</location>
        <location evidence="2">Telomere</location>
    </subcellularLocation>
    <subcellularLocation>
        <location evidence="1">Nucleus</location>
    </subcellularLocation>
</comment>
<dbReference type="InterPro" id="IPR028389">
    <property type="entry name" value="POT1"/>
</dbReference>
<dbReference type="OrthoDB" id="2186770at2759"/>
<dbReference type="GO" id="GO:0032210">
    <property type="term" value="P:regulation of telomere maintenance via telomerase"/>
    <property type="evidence" value="ECO:0007669"/>
    <property type="project" value="TreeGrafter"/>
</dbReference>
<dbReference type="PANTHER" id="PTHR14513">
    <property type="entry name" value="PROTECTION OF TELOMERES 1"/>
    <property type="match status" value="1"/>
</dbReference>
<feature type="compositionally biased region" description="Polar residues" evidence="8">
    <location>
        <begin position="334"/>
        <end position="347"/>
    </location>
</feature>
<dbReference type="GO" id="GO:0010521">
    <property type="term" value="F:telomerase inhibitor activity"/>
    <property type="evidence" value="ECO:0007669"/>
    <property type="project" value="TreeGrafter"/>
</dbReference>
<evidence type="ECO:0000313" key="11">
    <source>
        <dbReference type="Proteomes" id="UP000222788"/>
    </source>
</evidence>
<evidence type="ECO:0000256" key="7">
    <source>
        <dbReference type="ARBA" id="ARBA00023242"/>
    </source>
</evidence>